<dbReference type="Proteomes" id="UP000307768">
    <property type="component" value="Unassembled WGS sequence"/>
</dbReference>
<feature type="region of interest" description="Disordered" evidence="1">
    <location>
        <begin position="1"/>
        <end position="31"/>
    </location>
</feature>
<evidence type="ECO:0000313" key="3">
    <source>
        <dbReference type="EMBL" id="KAA1420046.1"/>
    </source>
</evidence>
<feature type="transmembrane region" description="Helical" evidence="2">
    <location>
        <begin position="165"/>
        <end position="187"/>
    </location>
</feature>
<name>A0A5Q6RPP3_9ACTN</name>
<reference evidence="3 4" key="1">
    <citation type="submission" date="2019-09" db="EMBL/GenBank/DDBJ databases">
        <title>Mumia zhuanghuii sp. nov. isolated from the intestinal contents of plateau pika (Ochotona curzoniae) in the Qinghai-Tibet plateau of China.</title>
        <authorList>
            <person name="Tian Z."/>
        </authorList>
    </citation>
    <scope>NUCLEOTIDE SEQUENCE [LARGE SCALE GENOMIC DNA]</scope>
    <source>
        <strain evidence="4">350</strain>
    </source>
</reference>
<keyword evidence="2" id="KW-1133">Transmembrane helix</keyword>
<keyword evidence="2" id="KW-0472">Membrane</keyword>
<dbReference type="RefSeq" id="WP_149771270.1">
    <property type="nucleotide sequence ID" value="NZ_VDFQ02000006.1"/>
</dbReference>
<accession>A0A5Q6RPP3</accession>
<sequence length="255" mass="26900">MTSDPDGTAGPGAGEKAADQAPSGKPTPTTVEQVVRQQLAKALGGARGMLEAAAPTVGFTLTWLTTRELKLALGISLGLAVILLLVRIFQRSAVQFVLNSMVGIGIAAVFALRSGEARDAFLPGLIYNGVYAVGLLFTVLIGWPLVGFIVGSVTGDATAWHRDRALVRLCSVLTLMLALPCALRVAVQYPLWAGDHVGLLATAKIAMGWPLQLATLAAMVYVLSRNHTPIDDPETAGKLLSQEALEIQPKLQPRD</sequence>
<dbReference type="EMBL" id="VDFQ02000006">
    <property type="protein sequence ID" value="KAA1420046.1"/>
    <property type="molecule type" value="Genomic_DNA"/>
</dbReference>
<feature type="transmembrane region" description="Helical" evidence="2">
    <location>
        <begin position="96"/>
        <end position="113"/>
    </location>
</feature>
<dbReference type="OrthoDB" id="5244221at2"/>
<organism evidence="3 4">
    <name type="scientific">Mumia zhuanghuii</name>
    <dbReference type="NCBI Taxonomy" id="2585211"/>
    <lineage>
        <taxon>Bacteria</taxon>
        <taxon>Bacillati</taxon>
        <taxon>Actinomycetota</taxon>
        <taxon>Actinomycetes</taxon>
        <taxon>Propionibacteriales</taxon>
        <taxon>Nocardioidaceae</taxon>
        <taxon>Mumia</taxon>
    </lineage>
</organism>
<feature type="transmembrane region" description="Helical" evidence="2">
    <location>
        <begin position="199"/>
        <end position="223"/>
    </location>
</feature>
<proteinExistence type="predicted"/>
<evidence type="ECO:0000256" key="2">
    <source>
        <dbReference type="SAM" id="Phobius"/>
    </source>
</evidence>
<dbReference type="InterPro" id="IPR016566">
    <property type="entry name" value="UCP010219"/>
</dbReference>
<evidence type="ECO:0000313" key="4">
    <source>
        <dbReference type="Proteomes" id="UP000307768"/>
    </source>
</evidence>
<comment type="caution">
    <text evidence="3">The sequence shown here is derived from an EMBL/GenBank/DDBJ whole genome shotgun (WGS) entry which is preliminary data.</text>
</comment>
<dbReference type="Pfam" id="PF11361">
    <property type="entry name" value="DUF3159"/>
    <property type="match status" value="1"/>
</dbReference>
<gene>
    <name evidence="3" type="ORF">FE697_019400</name>
</gene>
<protein>
    <submittedName>
        <fullName evidence="3">DUF3159 domain-containing protein</fullName>
    </submittedName>
</protein>
<dbReference type="AlphaFoldDB" id="A0A5Q6RPP3"/>
<feature type="transmembrane region" description="Helical" evidence="2">
    <location>
        <begin position="125"/>
        <end position="153"/>
    </location>
</feature>
<evidence type="ECO:0000256" key="1">
    <source>
        <dbReference type="SAM" id="MobiDB-lite"/>
    </source>
</evidence>
<feature type="transmembrane region" description="Helical" evidence="2">
    <location>
        <begin position="71"/>
        <end position="89"/>
    </location>
</feature>
<keyword evidence="2" id="KW-0812">Transmembrane</keyword>